<keyword evidence="4" id="KW-0132">Cell division</keyword>
<evidence type="ECO:0000256" key="14">
    <source>
        <dbReference type="NCBIfam" id="TIGR01072"/>
    </source>
</evidence>
<evidence type="ECO:0000256" key="12">
    <source>
        <dbReference type="ARBA" id="ARBA00039754"/>
    </source>
</evidence>
<dbReference type="EC" id="2.5.1.7" evidence="11 14"/>
<keyword evidence="6" id="KW-0133">Cell shape</keyword>
<proteinExistence type="inferred from homology"/>
<dbReference type="GO" id="GO:0071555">
    <property type="term" value="P:cell wall organization"/>
    <property type="evidence" value="ECO:0007669"/>
    <property type="project" value="UniProtKB-KW"/>
</dbReference>
<dbReference type="Pfam" id="PF00275">
    <property type="entry name" value="EPSP_synthase"/>
    <property type="match status" value="1"/>
</dbReference>
<evidence type="ECO:0000256" key="3">
    <source>
        <dbReference type="ARBA" id="ARBA00022490"/>
    </source>
</evidence>
<comment type="similarity">
    <text evidence="10">Belongs to the EPSP synthase family. MurA subfamily.</text>
</comment>
<comment type="caution">
    <text evidence="16">The sequence shown here is derived from an EMBL/GenBank/DDBJ whole genome shotgun (WGS) entry which is preliminary data.</text>
</comment>
<protein>
    <recommendedName>
        <fullName evidence="12 14">UDP-N-acetylglucosamine 1-carboxyvinyltransferase</fullName>
        <ecNumber evidence="11 14">2.5.1.7</ecNumber>
    </recommendedName>
</protein>
<evidence type="ECO:0000256" key="13">
    <source>
        <dbReference type="ARBA" id="ARBA00047527"/>
    </source>
</evidence>
<comment type="subcellular location">
    <subcellularLocation>
        <location evidence="1">Cytoplasm</location>
    </subcellularLocation>
</comment>
<dbReference type="GO" id="GO:0009252">
    <property type="term" value="P:peptidoglycan biosynthetic process"/>
    <property type="evidence" value="ECO:0007669"/>
    <property type="project" value="UniProtKB-UniRule"/>
</dbReference>
<keyword evidence="8" id="KW-0131">Cell cycle</keyword>
<dbReference type="Gene3D" id="3.65.10.10">
    <property type="entry name" value="Enolpyruvate transferase domain"/>
    <property type="match status" value="2"/>
</dbReference>
<dbReference type="GO" id="GO:0019277">
    <property type="term" value="P:UDP-N-acetylgalactosamine biosynthetic process"/>
    <property type="evidence" value="ECO:0007669"/>
    <property type="project" value="InterPro"/>
</dbReference>
<dbReference type="GO" id="GO:0051301">
    <property type="term" value="P:cell division"/>
    <property type="evidence" value="ECO:0007669"/>
    <property type="project" value="UniProtKB-KW"/>
</dbReference>
<comment type="pathway">
    <text evidence="2">Cell wall biogenesis; peptidoglycan biosynthesis.</text>
</comment>
<dbReference type="GO" id="GO:0008360">
    <property type="term" value="P:regulation of cell shape"/>
    <property type="evidence" value="ECO:0007669"/>
    <property type="project" value="UniProtKB-KW"/>
</dbReference>
<dbReference type="AlphaFoldDB" id="A0A2M8KEM8"/>
<accession>A0A2M8KEM8</accession>
<dbReference type="GO" id="GO:0005737">
    <property type="term" value="C:cytoplasm"/>
    <property type="evidence" value="ECO:0007669"/>
    <property type="project" value="UniProtKB-SubCell"/>
</dbReference>
<evidence type="ECO:0000313" key="17">
    <source>
        <dbReference type="Proteomes" id="UP000231450"/>
    </source>
</evidence>
<evidence type="ECO:0000256" key="2">
    <source>
        <dbReference type="ARBA" id="ARBA00004752"/>
    </source>
</evidence>
<dbReference type="CDD" id="cd01555">
    <property type="entry name" value="UdpNAET"/>
    <property type="match status" value="1"/>
</dbReference>
<dbReference type="Proteomes" id="UP000231450">
    <property type="component" value="Unassembled WGS sequence"/>
</dbReference>
<feature type="domain" description="Enolpyruvate transferase" evidence="15">
    <location>
        <begin position="8"/>
        <end position="419"/>
    </location>
</feature>
<keyword evidence="5 16" id="KW-0808">Transferase</keyword>
<evidence type="ECO:0000256" key="5">
    <source>
        <dbReference type="ARBA" id="ARBA00022679"/>
    </source>
</evidence>
<dbReference type="NCBIfam" id="TIGR01072">
    <property type="entry name" value="murA"/>
    <property type="match status" value="1"/>
</dbReference>
<evidence type="ECO:0000256" key="11">
    <source>
        <dbReference type="ARBA" id="ARBA00039108"/>
    </source>
</evidence>
<organism evidence="16 17">
    <name type="scientific">Candidatus Portnoybacteria bacterium CG10_big_fil_rev_8_21_14_0_10_36_7</name>
    <dbReference type="NCBI Taxonomy" id="1974812"/>
    <lineage>
        <taxon>Bacteria</taxon>
        <taxon>Candidatus Portnoyibacteriota</taxon>
    </lineage>
</organism>
<dbReference type="InterPro" id="IPR036968">
    <property type="entry name" value="Enolpyruvate_Tfrase_sf"/>
</dbReference>
<evidence type="ECO:0000256" key="4">
    <source>
        <dbReference type="ARBA" id="ARBA00022618"/>
    </source>
</evidence>
<keyword evidence="7" id="KW-0573">Peptidoglycan synthesis</keyword>
<dbReference type="NCBIfam" id="NF006873">
    <property type="entry name" value="PRK09369.1"/>
    <property type="match status" value="1"/>
</dbReference>
<evidence type="ECO:0000256" key="9">
    <source>
        <dbReference type="ARBA" id="ARBA00023316"/>
    </source>
</evidence>
<sequence>MFGKLIIDGGGKLSGTISVCGAKNAATPILAASLLTSEPCEIDNVPKIEDLYRMIELMQLLGVEVRWIGRNKLLVHAKKIAIKDINNDIVCKMRSSILLWGALCGRVKKFSMNRPGGCIIGARTIAPHLEAFRTLGVKVLESEKGISFNSSEIKSTDLTLSEISVTATENAILTAVLAQGETIIRCAVVEPHTQDLCHFLVSMGAKISGIGSSVLVIKGVKKLLGSNYSLIPDPIEMGTFIALAGATKSNIIISNVVIDFIPMEMQKFREAGLKFEFINVKKSSWGYSLGSLVVKCPNKLKAIAKVHNMPFPGFAADNLPPFAVMATQAEGETLIYDWMYEGRMNYLLELQKMCAHVKILNQHESIITGPVDLKAMEITSFDLRAGASLLIAALVAKGKSEISDIYQIDRGYEEIEKRLVNLGAKINRI</sequence>
<gene>
    <name evidence="16" type="primary">murA</name>
    <name evidence="16" type="ORF">COU81_01060</name>
</gene>
<comment type="catalytic activity">
    <reaction evidence="13">
        <text>phosphoenolpyruvate + UDP-N-acetyl-alpha-D-glucosamine = UDP-N-acetyl-3-O-(1-carboxyvinyl)-alpha-D-glucosamine + phosphate</text>
        <dbReference type="Rhea" id="RHEA:18681"/>
        <dbReference type="ChEBI" id="CHEBI:43474"/>
        <dbReference type="ChEBI" id="CHEBI:57705"/>
        <dbReference type="ChEBI" id="CHEBI:58702"/>
        <dbReference type="ChEBI" id="CHEBI:68483"/>
        <dbReference type="EC" id="2.5.1.7"/>
    </reaction>
</comment>
<evidence type="ECO:0000256" key="8">
    <source>
        <dbReference type="ARBA" id="ARBA00023306"/>
    </source>
</evidence>
<dbReference type="PANTHER" id="PTHR43783:SF1">
    <property type="entry name" value="UDP-N-ACETYLGLUCOSAMINE 1-CARBOXYVINYLTRANSFERASE"/>
    <property type="match status" value="1"/>
</dbReference>
<dbReference type="InterPro" id="IPR050068">
    <property type="entry name" value="MurA_subfamily"/>
</dbReference>
<evidence type="ECO:0000259" key="15">
    <source>
        <dbReference type="Pfam" id="PF00275"/>
    </source>
</evidence>
<dbReference type="GO" id="GO:0008760">
    <property type="term" value="F:UDP-N-acetylglucosamine 1-carboxyvinyltransferase activity"/>
    <property type="evidence" value="ECO:0007669"/>
    <property type="project" value="UniProtKB-UniRule"/>
</dbReference>
<dbReference type="InterPro" id="IPR013792">
    <property type="entry name" value="RNA3'P_cycl/enolpyr_Trfase_a/b"/>
</dbReference>
<dbReference type="SUPFAM" id="SSF55205">
    <property type="entry name" value="EPT/RTPC-like"/>
    <property type="match status" value="1"/>
</dbReference>
<dbReference type="EMBL" id="PFDW01000021">
    <property type="protein sequence ID" value="PJE58381.1"/>
    <property type="molecule type" value="Genomic_DNA"/>
</dbReference>
<keyword evidence="9" id="KW-0961">Cell wall biogenesis/degradation</keyword>
<name>A0A2M8KEM8_9BACT</name>
<evidence type="ECO:0000256" key="6">
    <source>
        <dbReference type="ARBA" id="ARBA00022960"/>
    </source>
</evidence>
<dbReference type="PANTHER" id="PTHR43783">
    <property type="entry name" value="UDP-N-ACETYLGLUCOSAMINE 1-CARBOXYVINYLTRANSFERASE"/>
    <property type="match status" value="1"/>
</dbReference>
<dbReference type="InterPro" id="IPR005750">
    <property type="entry name" value="UDP_GlcNAc_COvinyl_MurA"/>
</dbReference>
<evidence type="ECO:0000256" key="1">
    <source>
        <dbReference type="ARBA" id="ARBA00004496"/>
    </source>
</evidence>
<dbReference type="InterPro" id="IPR001986">
    <property type="entry name" value="Enolpyruvate_Tfrase_dom"/>
</dbReference>
<reference evidence="17" key="1">
    <citation type="submission" date="2017-09" db="EMBL/GenBank/DDBJ databases">
        <title>Depth-based differentiation of microbial function through sediment-hosted aquifers and enrichment of novel symbionts in the deep terrestrial subsurface.</title>
        <authorList>
            <person name="Probst A.J."/>
            <person name="Ladd B."/>
            <person name="Jarett J.K."/>
            <person name="Geller-Mcgrath D.E."/>
            <person name="Sieber C.M.K."/>
            <person name="Emerson J.B."/>
            <person name="Anantharaman K."/>
            <person name="Thomas B.C."/>
            <person name="Malmstrom R."/>
            <person name="Stieglmeier M."/>
            <person name="Klingl A."/>
            <person name="Woyke T."/>
            <person name="Ryan C.M."/>
            <person name="Banfield J.F."/>
        </authorList>
    </citation>
    <scope>NUCLEOTIDE SEQUENCE [LARGE SCALE GENOMIC DNA]</scope>
</reference>
<evidence type="ECO:0000256" key="7">
    <source>
        <dbReference type="ARBA" id="ARBA00022984"/>
    </source>
</evidence>
<evidence type="ECO:0000256" key="10">
    <source>
        <dbReference type="ARBA" id="ARBA00038367"/>
    </source>
</evidence>
<evidence type="ECO:0000313" key="16">
    <source>
        <dbReference type="EMBL" id="PJE58381.1"/>
    </source>
</evidence>
<keyword evidence="3" id="KW-0963">Cytoplasm</keyword>